<name>A0A0F8DXL7_METMZ</name>
<dbReference type="RefSeq" id="WP_052735562.1">
    <property type="nucleotide sequence ID" value="NZ_JJOT01000097.1"/>
</dbReference>
<evidence type="ECO:0000313" key="4">
    <source>
        <dbReference type="Proteomes" id="UP000034597"/>
    </source>
</evidence>
<dbReference type="InterPro" id="IPR028098">
    <property type="entry name" value="Glyco_trans_4-like_N"/>
</dbReference>
<proteinExistence type="predicted"/>
<dbReference type="GO" id="GO:0016757">
    <property type="term" value="F:glycosyltransferase activity"/>
    <property type="evidence" value="ECO:0007669"/>
    <property type="project" value="InterPro"/>
</dbReference>
<dbReference type="AlphaFoldDB" id="A0A0F8DXL7"/>
<dbReference type="Proteomes" id="UP000034597">
    <property type="component" value="Unassembled WGS sequence"/>
</dbReference>
<evidence type="ECO:0000259" key="2">
    <source>
        <dbReference type="Pfam" id="PF13439"/>
    </source>
</evidence>
<dbReference type="CDD" id="cd03801">
    <property type="entry name" value="GT4_PimA-like"/>
    <property type="match status" value="1"/>
</dbReference>
<dbReference type="Pfam" id="PF13439">
    <property type="entry name" value="Glyco_transf_4"/>
    <property type="match status" value="1"/>
</dbReference>
<dbReference type="Pfam" id="PF00534">
    <property type="entry name" value="Glycos_transf_1"/>
    <property type="match status" value="1"/>
</dbReference>
<dbReference type="InterPro" id="IPR001296">
    <property type="entry name" value="Glyco_trans_1"/>
</dbReference>
<comment type="caution">
    <text evidence="3">The sequence shown here is derived from an EMBL/GenBank/DDBJ whole genome shotgun (WGS) entry which is preliminary data.</text>
</comment>
<accession>A0A0F8DXL7</accession>
<protein>
    <submittedName>
        <fullName evidence="3">Uncharacterized protein</fullName>
    </submittedName>
</protein>
<organism evidence="3 4">
    <name type="scientific">Methanosarcina mazei</name>
    <name type="common">Methanosarcina frisia</name>
    <dbReference type="NCBI Taxonomy" id="2209"/>
    <lineage>
        <taxon>Archaea</taxon>
        <taxon>Methanobacteriati</taxon>
        <taxon>Methanobacteriota</taxon>
        <taxon>Stenosarchaea group</taxon>
        <taxon>Methanomicrobia</taxon>
        <taxon>Methanosarcinales</taxon>
        <taxon>Methanosarcinaceae</taxon>
        <taxon>Methanosarcina</taxon>
    </lineage>
</organism>
<feature type="domain" description="Glycosyl transferase family 1" evidence="1">
    <location>
        <begin position="173"/>
        <end position="336"/>
    </location>
</feature>
<sequence>MKIALITDYWINSDGGGVKTYLTNLVDEFENNNNVHVDVIFREGEDKENHHVPGNKLLFSMRSFYILNRIRPNVIYSQGAWYCLLGAVLYRILHTKTKIIHTFHTEPSHKLPYLGKIFIQLLINKCNYVTFVSKALKKKNEELLGLNFRNVEITYAGVKNMKVSSHSELEGFRKKYGISSDSTVLLAVGLTALKHKADGAKLLIKAVKTLKNKYDIVLILTRDGFYSSELKNLVKKEDLHENVIFTGTVDDPAIPFQICDIYTHTPLGEGGVSIALLEAMSMGKPIIATSVGGIPEAIEDGVNGLLVEPNYVDIAEKIEYLLNNKDIMAKLGTDAKITAQSKFTWERTSDQFLKLSQ</sequence>
<gene>
    <name evidence="3" type="ORF">DU40_17820</name>
</gene>
<dbReference type="PANTHER" id="PTHR12526">
    <property type="entry name" value="GLYCOSYLTRANSFERASE"/>
    <property type="match status" value="1"/>
</dbReference>
<dbReference type="PATRIC" id="fig|2209.60.peg.3821"/>
<dbReference type="SUPFAM" id="SSF53756">
    <property type="entry name" value="UDP-Glycosyltransferase/glycogen phosphorylase"/>
    <property type="match status" value="1"/>
</dbReference>
<dbReference type="EMBL" id="JJOT01000097">
    <property type="protein sequence ID" value="KKG00520.1"/>
    <property type="molecule type" value="Genomic_DNA"/>
</dbReference>
<reference evidence="3 4" key="1">
    <citation type="journal article" date="2015" name="ISME J.">
        <title>Genomic and phenotypic differentiation among Methanosarcina mazei populations from Columbia River sediment.</title>
        <authorList>
            <person name="Youngblut N.D."/>
            <person name="Wirth J.S."/>
            <person name="Henriksen J.R."/>
            <person name="Smith M."/>
            <person name="Simon H."/>
            <person name="Metcalf W.W."/>
            <person name="Whitaker R.J."/>
        </authorList>
    </citation>
    <scope>NUCLEOTIDE SEQUENCE [LARGE SCALE GENOMIC DNA]</scope>
    <source>
        <strain evidence="3 4">2.F.T.0.2</strain>
    </source>
</reference>
<evidence type="ECO:0000259" key="1">
    <source>
        <dbReference type="Pfam" id="PF00534"/>
    </source>
</evidence>
<dbReference type="Gene3D" id="3.40.50.2000">
    <property type="entry name" value="Glycogen Phosphorylase B"/>
    <property type="match status" value="2"/>
</dbReference>
<evidence type="ECO:0000313" key="3">
    <source>
        <dbReference type="EMBL" id="KKG00520.1"/>
    </source>
</evidence>
<feature type="domain" description="Glycosyltransferase subfamily 4-like N-terminal" evidence="2">
    <location>
        <begin position="16"/>
        <end position="158"/>
    </location>
</feature>